<organism evidence="16 17">
    <name type="scientific">Candidatus Roizmanbacteria bacterium RIFCSPHIGHO2_02_FULL_37_24</name>
    <dbReference type="NCBI Taxonomy" id="1802037"/>
    <lineage>
        <taxon>Bacteria</taxon>
        <taxon>Candidatus Roizmaniibacteriota</taxon>
    </lineage>
</organism>
<evidence type="ECO:0000256" key="2">
    <source>
        <dbReference type="ARBA" id="ARBA00004752"/>
    </source>
</evidence>
<evidence type="ECO:0000256" key="10">
    <source>
        <dbReference type="ARBA" id="ARBA00038367"/>
    </source>
</evidence>
<evidence type="ECO:0000256" key="12">
    <source>
        <dbReference type="ARBA" id="ARBA00039754"/>
    </source>
</evidence>
<evidence type="ECO:0000256" key="7">
    <source>
        <dbReference type="ARBA" id="ARBA00022984"/>
    </source>
</evidence>
<keyword evidence="7" id="KW-0573">Peptidoglycan synthesis</keyword>
<evidence type="ECO:0000256" key="3">
    <source>
        <dbReference type="ARBA" id="ARBA00022490"/>
    </source>
</evidence>
<dbReference type="GO" id="GO:0051301">
    <property type="term" value="P:cell division"/>
    <property type="evidence" value="ECO:0007669"/>
    <property type="project" value="UniProtKB-KW"/>
</dbReference>
<evidence type="ECO:0000256" key="6">
    <source>
        <dbReference type="ARBA" id="ARBA00022960"/>
    </source>
</evidence>
<dbReference type="PANTHER" id="PTHR43783:SF1">
    <property type="entry name" value="UDP-N-ACETYLGLUCOSAMINE 1-CARBOXYVINYLTRANSFERASE"/>
    <property type="match status" value="1"/>
</dbReference>
<dbReference type="GO" id="GO:0009252">
    <property type="term" value="P:peptidoglycan biosynthetic process"/>
    <property type="evidence" value="ECO:0007669"/>
    <property type="project" value="UniProtKB-UniRule"/>
</dbReference>
<reference evidence="16 17" key="1">
    <citation type="journal article" date="2016" name="Nat. Commun.">
        <title>Thousands of microbial genomes shed light on interconnected biogeochemical processes in an aquifer system.</title>
        <authorList>
            <person name="Anantharaman K."/>
            <person name="Brown C.T."/>
            <person name="Hug L.A."/>
            <person name="Sharon I."/>
            <person name="Castelle C.J."/>
            <person name="Probst A.J."/>
            <person name="Thomas B.C."/>
            <person name="Singh A."/>
            <person name="Wilkins M.J."/>
            <person name="Karaoz U."/>
            <person name="Brodie E.L."/>
            <person name="Williams K.H."/>
            <person name="Hubbard S.S."/>
            <person name="Banfield J.F."/>
        </authorList>
    </citation>
    <scope>NUCLEOTIDE SEQUENCE [LARGE SCALE GENOMIC DNA]</scope>
</reference>
<keyword evidence="3" id="KW-0963">Cytoplasm</keyword>
<dbReference type="InterPro" id="IPR001986">
    <property type="entry name" value="Enolpyruvate_Tfrase_dom"/>
</dbReference>
<name>A0A1F7H115_9BACT</name>
<evidence type="ECO:0000256" key="1">
    <source>
        <dbReference type="ARBA" id="ARBA00004496"/>
    </source>
</evidence>
<keyword evidence="5 16" id="KW-0808">Transferase</keyword>
<dbReference type="EMBL" id="MFZM01000007">
    <property type="protein sequence ID" value="OGK24422.1"/>
    <property type="molecule type" value="Genomic_DNA"/>
</dbReference>
<dbReference type="GO" id="GO:0071555">
    <property type="term" value="P:cell wall organization"/>
    <property type="evidence" value="ECO:0007669"/>
    <property type="project" value="UniProtKB-KW"/>
</dbReference>
<protein>
    <recommendedName>
        <fullName evidence="12 14">UDP-N-acetylglucosamine 1-carboxyvinyltransferase</fullName>
        <ecNumber evidence="11 14">2.5.1.7</ecNumber>
    </recommendedName>
</protein>
<dbReference type="InterPro" id="IPR013792">
    <property type="entry name" value="RNA3'P_cycl/enolpyr_Trfase_a/b"/>
</dbReference>
<evidence type="ECO:0000256" key="13">
    <source>
        <dbReference type="ARBA" id="ARBA00047527"/>
    </source>
</evidence>
<comment type="subcellular location">
    <subcellularLocation>
        <location evidence="1">Cytoplasm</location>
    </subcellularLocation>
</comment>
<evidence type="ECO:0000259" key="15">
    <source>
        <dbReference type="Pfam" id="PF00275"/>
    </source>
</evidence>
<comment type="catalytic activity">
    <reaction evidence="13">
        <text>phosphoenolpyruvate + UDP-N-acetyl-alpha-D-glucosamine = UDP-N-acetyl-3-O-(1-carboxyvinyl)-alpha-D-glucosamine + phosphate</text>
        <dbReference type="Rhea" id="RHEA:18681"/>
        <dbReference type="ChEBI" id="CHEBI:43474"/>
        <dbReference type="ChEBI" id="CHEBI:57705"/>
        <dbReference type="ChEBI" id="CHEBI:58702"/>
        <dbReference type="ChEBI" id="CHEBI:68483"/>
        <dbReference type="EC" id="2.5.1.7"/>
    </reaction>
</comment>
<sequence>MDNSEDSFIVRGGKPLKGQIQLSGAKNVALKVLIAALLFDSPITFKNIPRIRDINELLHLINKLGAQADFTDSNTVVVDSHGLSSDTIDLLHAAKIRASFMFFAPLLYRFGKAFIPNPGGCRLGARPIDRHISMLQAFGVKVTYNSETGFYESQLNGNSIRGTTFTFDKPTHTGTELAIMLASRADGESVIKNAAQEPEIDDLINLLNQAGAHIKRENGSVLIKGTPILHYKNDSFTIMVDRNEAPTFASFGITTRGDIMIYGIKESDIEYFATEIKNIGAGVEVLPEGIRFYYKGELKSSSITTGPHPGFMTDWQGPWAVMMTQAHGVSTIHETIFEDRFGYVSELQKLGADIEFYQPELDNPRKIYQFNIENDDNLKSLQQAIRIKGPTQLHNGVMDVKDLRAGATILIAACSAEGESVINGASIIDRGYEDIERKLQSLGAAIKRV</sequence>
<evidence type="ECO:0000313" key="17">
    <source>
        <dbReference type="Proteomes" id="UP000177159"/>
    </source>
</evidence>
<dbReference type="Pfam" id="PF00275">
    <property type="entry name" value="EPSP_synthase"/>
    <property type="match status" value="1"/>
</dbReference>
<keyword evidence="8" id="KW-0131">Cell cycle</keyword>
<dbReference type="GO" id="GO:0005737">
    <property type="term" value="C:cytoplasm"/>
    <property type="evidence" value="ECO:0007669"/>
    <property type="project" value="UniProtKB-SubCell"/>
</dbReference>
<accession>A0A1F7H115</accession>
<dbReference type="GO" id="GO:0008760">
    <property type="term" value="F:UDP-N-acetylglucosamine 1-carboxyvinyltransferase activity"/>
    <property type="evidence" value="ECO:0007669"/>
    <property type="project" value="UniProtKB-UniRule"/>
</dbReference>
<dbReference type="InterPro" id="IPR005750">
    <property type="entry name" value="UDP_GlcNAc_COvinyl_MurA"/>
</dbReference>
<dbReference type="NCBIfam" id="NF006873">
    <property type="entry name" value="PRK09369.1"/>
    <property type="match status" value="1"/>
</dbReference>
<evidence type="ECO:0000256" key="4">
    <source>
        <dbReference type="ARBA" id="ARBA00022618"/>
    </source>
</evidence>
<evidence type="ECO:0000256" key="8">
    <source>
        <dbReference type="ARBA" id="ARBA00023306"/>
    </source>
</evidence>
<evidence type="ECO:0000256" key="11">
    <source>
        <dbReference type="ARBA" id="ARBA00039108"/>
    </source>
</evidence>
<dbReference type="NCBIfam" id="TIGR01072">
    <property type="entry name" value="murA"/>
    <property type="match status" value="1"/>
</dbReference>
<proteinExistence type="inferred from homology"/>
<evidence type="ECO:0000256" key="14">
    <source>
        <dbReference type="NCBIfam" id="TIGR01072"/>
    </source>
</evidence>
<dbReference type="EC" id="2.5.1.7" evidence="11 14"/>
<evidence type="ECO:0000256" key="5">
    <source>
        <dbReference type="ARBA" id="ARBA00022679"/>
    </source>
</evidence>
<dbReference type="Proteomes" id="UP000177159">
    <property type="component" value="Unassembled WGS sequence"/>
</dbReference>
<feature type="domain" description="Enolpyruvate transferase" evidence="15">
    <location>
        <begin position="10"/>
        <end position="439"/>
    </location>
</feature>
<dbReference type="InterPro" id="IPR036968">
    <property type="entry name" value="Enolpyruvate_Tfrase_sf"/>
</dbReference>
<dbReference type="GO" id="GO:0008360">
    <property type="term" value="P:regulation of cell shape"/>
    <property type="evidence" value="ECO:0007669"/>
    <property type="project" value="UniProtKB-KW"/>
</dbReference>
<evidence type="ECO:0000256" key="9">
    <source>
        <dbReference type="ARBA" id="ARBA00023316"/>
    </source>
</evidence>
<keyword evidence="9" id="KW-0961">Cell wall biogenesis/degradation</keyword>
<keyword evidence="4" id="KW-0132">Cell division</keyword>
<dbReference type="GO" id="GO:0019277">
    <property type="term" value="P:UDP-N-acetylgalactosamine biosynthetic process"/>
    <property type="evidence" value="ECO:0007669"/>
    <property type="project" value="InterPro"/>
</dbReference>
<dbReference type="Gene3D" id="3.65.10.10">
    <property type="entry name" value="Enolpyruvate transferase domain"/>
    <property type="match status" value="2"/>
</dbReference>
<dbReference type="InterPro" id="IPR050068">
    <property type="entry name" value="MurA_subfamily"/>
</dbReference>
<comment type="pathway">
    <text evidence="2">Cell wall biogenesis; peptidoglycan biosynthesis.</text>
</comment>
<comment type="similarity">
    <text evidence="10">Belongs to the EPSP synthase family. MurA subfamily.</text>
</comment>
<comment type="caution">
    <text evidence="16">The sequence shown here is derived from an EMBL/GenBank/DDBJ whole genome shotgun (WGS) entry which is preliminary data.</text>
</comment>
<dbReference type="AlphaFoldDB" id="A0A1F7H115"/>
<evidence type="ECO:0000313" key="16">
    <source>
        <dbReference type="EMBL" id="OGK24422.1"/>
    </source>
</evidence>
<dbReference type="SUPFAM" id="SSF55205">
    <property type="entry name" value="EPT/RTPC-like"/>
    <property type="match status" value="1"/>
</dbReference>
<gene>
    <name evidence="16" type="ORF">A3C24_01940</name>
</gene>
<dbReference type="PANTHER" id="PTHR43783">
    <property type="entry name" value="UDP-N-ACETYLGLUCOSAMINE 1-CARBOXYVINYLTRANSFERASE"/>
    <property type="match status" value="1"/>
</dbReference>
<keyword evidence="6" id="KW-0133">Cell shape</keyword>
<dbReference type="CDD" id="cd01555">
    <property type="entry name" value="UdpNAET"/>
    <property type="match status" value="1"/>
</dbReference>